<dbReference type="Proteomes" id="UP001632038">
    <property type="component" value="Unassembled WGS sequence"/>
</dbReference>
<dbReference type="InterPro" id="IPR029063">
    <property type="entry name" value="SAM-dependent_MTases_sf"/>
</dbReference>
<evidence type="ECO:0000313" key="3">
    <source>
        <dbReference type="Proteomes" id="UP001632038"/>
    </source>
</evidence>
<dbReference type="EMBL" id="JAVIJP010000046">
    <property type="protein sequence ID" value="KAL3626682.1"/>
    <property type="molecule type" value="Genomic_DNA"/>
</dbReference>
<keyword evidence="1" id="KW-0812">Transmembrane</keyword>
<comment type="caution">
    <text evidence="2">The sequence shown here is derived from an EMBL/GenBank/DDBJ whole genome shotgun (WGS) entry which is preliminary data.</text>
</comment>
<dbReference type="AlphaFoldDB" id="A0ABD3CAT4"/>
<evidence type="ECO:0008006" key="4">
    <source>
        <dbReference type="Google" id="ProtNLM"/>
    </source>
</evidence>
<proteinExistence type="predicted"/>
<keyword evidence="1" id="KW-0472">Membrane</keyword>
<evidence type="ECO:0000256" key="1">
    <source>
        <dbReference type="SAM" id="Phobius"/>
    </source>
</evidence>
<dbReference type="PANTHER" id="PTHR43591">
    <property type="entry name" value="METHYLTRANSFERASE"/>
    <property type="match status" value="1"/>
</dbReference>
<feature type="transmembrane region" description="Helical" evidence="1">
    <location>
        <begin position="95"/>
        <end position="115"/>
    </location>
</feature>
<name>A0ABD3CAT4_9LAMI</name>
<dbReference type="PANTHER" id="PTHR43591:SF99">
    <property type="entry name" value="OS06G0646000 PROTEIN"/>
    <property type="match status" value="1"/>
</dbReference>
<dbReference type="SUPFAM" id="SSF53335">
    <property type="entry name" value="S-adenosyl-L-methionine-dependent methyltransferases"/>
    <property type="match status" value="1"/>
</dbReference>
<dbReference type="Gene3D" id="3.40.50.150">
    <property type="entry name" value="Vaccinia Virus protein VP39"/>
    <property type="match status" value="1"/>
</dbReference>
<accession>A0ABD3CAT4</accession>
<reference evidence="3" key="1">
    <citation type="journal article" date="2024" name="IScience">
        <title>Strigolactones Initiate the Formation of Haustorium-like Structures in Castilleja.</title>
        <authorList>
            <person name="Buerger M."/>
            <person name="Peterson D."/>
            <person name="Chory J."/>
        </authorList>
    </citation>
    <scope>NUCLEOTIDE SEQUENCE [LARGE SCALE GENOMIC DNA]</scope>
</reference>
<keyword evidence="3" id="KW-1185">Reference proteome</keyword>
<organism evidence="2 3">
    <name type="scientific">Castilleja foliolosa</name>
    <dbReference type="NCBI Taxonomy" id="1961234"/>
    <lineage>
        <taxon>Eukaryota</taxon>
        <taxon>Viridiplantae</taxon>
        <taxon>Streptophyta</taxon>
        <taxon>Embryophyta</taxon>
        <taxon>Tracheophyta</taxon>
        <taxon>Spermatophyta</taxon>
        <taxon>Magnoliopsida</taxon>
        <taxon>eudicotyledons</taxon>
        <taxon>Gunneridae</taxon>
        <taxon>Pentapetalae</taxon>
        <taxon>asterids</taxon>
        <taxon>lamiids</taxon>
        <taxon>Lamiales</taxon>
        <taxon>Orobanchaceae</taxon>
        <taxon>Pedicularideae</taxon>
        <taxon>Castillejinae</taxon>
        <taxon>Castilleja</taxon>
    </lineage>
</organism>
<keyword evidence="1" id="KW-1133">Transmembrane helix</keyword>
<gene>
    <name evidence="2" type="ORF">CASFOL_029425</name>
</gene>
<evidence type="ECO:0000313" key="2">
    <source>
        <dbReference type="EMBL" id="KAL3626682.1"/>
    </source>
</evidence>
<protein>
    <recommendedName>
        <fullName evidence="4">Methyltransferase domain-containing protein</fullName>
    </recommendedName>
</protein>
<sequence length="121" mass="13904">MAQKYFKTSEGGLLVDVSCGSGLFSKKFAKSRAYSRVVALDFSENMLCHYFDFIKNDDTILSSKDEERGIFSMTVQLRRINRFPSKIQEYQENNFAGVTFLWTGLAWLNLGAYVYKLVPPF</sequence>